<dbReference type="EMBL" id="CH473996">
    <property type="protein sequence ID" value="EDL97970.1"/>
    <property type="molecule type" value="Genomic_DNA"/>
</dbReference>
<gene>
    <name evidence="1" type="ORF">rCG_23229</name>
</gene>
<proteinExistence type="predicted"/>
<organism evidence="1 2">
    <name type="scientific">Rattus norvegicus</name>
    <name type="common">Rat</name>
    <dbReference type="NCBI Taxonomy" id="10116"/>
    <lineage>
        <taxon>Eukaryota</taxon>
        <taxon>Metazoa</taxon>
        <taxon>Chordata</taxon>
        <taxon>Craniata</taxon>
        <taxon>Vertebrata</taxon>
        <taxon>Euteleostomi</taxon>
        <taxon>Mammalia</taxon>
        <taxon>Eutheria</taxon>
        <taxon>Euarchontoglires</taxon>
        <taxon>Glires</taxon>
        <taxon>Rodentia</taxon>
        <taxon>Myomorpha</taxon>
        <taxon>Muroidea</taxon>
        <taxon>Muridae</taxon>
        <taxon>Murinae</taxon>
        <taxon>Rattus</taxon>
    </lineage>
</organism>
<dbReference type="AlphaFoldDB" id="A6JQ53"/>
<sequence>MLKPKGWGWGVPCLQDTENRYQKNTACVVRELNTGLFPDENPRVTHRLAQCFGDW</sequence>
<evidence type="ECO:0000313" key="2">
    <source>
        <dbReference type="Proteomes" id="UP000234681"/>
    </source>
</evidence>
<accession>A6JQ53</accession>
<evidence type="ECO:0000313" key="1">
    <source>
        <dbReference type="EMBL" id="EDL97970.1"/>
    </source>
</evidence>
<reference evidence="2" key="1">
    <citation type="submission" date="2005-09" db="EMBL/GenBank/DDBJ databases">
        <authorList>
            <person name="Mural R.J."/>
            <person name="Li P.W."/>
            <person name="Adams M.D."/>
            <person name="Amanatides P.G."/>
            <person name="Baden-Tillson H."/>
            <person name="Barnstead M."/>
            <person name="Chin S.H."/>
            <person name="Dew I."/>
            <person name="Evans C.A."/>
            <person name="Ferriera S."/>
            <person name="Flanigan M."/>
            <person name="Fosler C."/>
            <person name="Glodek A."/>
            <person name="Gu Z."/>
            <person name="Holt R.A."/>
            <person name="Jennings D."/>
            <person name="Kraft C.L."/>
            <person name="Lu F."/>
            <person name="Nguyen T."/>
            <person name="Nusskern D.R."/>
            <person name="Pfannkoch C.M."/>
            <person name="Sitter C."/>
            <person name="Sutton G.G."/>
            <person name="Venter J.C."/>
            <person name="Wang Z."/>
            <person name="Woodage T."/>
            <person name="Zheng X.H."/>
            <person name="Zhong F."/>
        </authorList>
    </citation>
    <scope>NUCLEOTIDE SEQUENCE [LARGE SCALE GENOMIC DNA]</scope>
    <source>
        <strain>BN</strain>
        <strain evidence="2">Sprague-Dawley</strain>
    </source>
</reference>
<dbReference type="Proteomes" id="UP000234681">
    <property type="component" value="Chromosome 14"/>
</dbReference>
<protein>
    <submittedName>
        <fullName evidence="1">RCG23229</fullName>
    </submittedName>
</protein>
<name>A6JQ53_RAT</name>